<dbReference type="Gene3D" id="1.10.238.10">
    <property type="entry name" value="EF-hand"/>
    <property type="match status" value="1"/>
</dbReference>
<gene>
    <name evidence="2" type="primary">CMD1</name>
    <name evidence="2" type="ORF">CAAN4_E05864</name>
</gene>
<dbReference type="PANTHER" id="PTHR23049">
    <property type="entry name" value="MYOSIN REGULATORY LIGHT CHAIN 2"/>
    <property type="match status" value="1"/>
</dbReference>
<evidence type="ECO:0000313" key="2">
    <source>
        <dbReference type="EMBL" id="CAK7907519.1"/>
    </source>
</evidence>
<dbReference type="Proteomes" id="UP001497600">
    <property type="component" value="Chromosome E"/>
</dbReference>
<protein>
    <submittedName>
        <fullName evidence="2">Calmodulin</fullName>
    </submittedName>
</protein>
<dbReference type="InterPro" id="IPR050403">
    <property type="entry name" value="Myosin_RLC"/>
</dbReference>
<organism evidence="2 3">
    <name type="scientific">[Candida] anglica</name>
    <dbReference type="NCBI Taxonomy" id="148631"/>
    <lineage>
        <taxon>Eukaryota</taxon>
        <taxon>Fungi</taxon>
        <taxon>Dikarya</taxon>
        <taxon>Ascomycota</taxon>
        <taxon>Saccharomycotina</taxon>
        <taxon>Pichiomycetes</taxon>
        <taxon>Debaryomycetaceae</taxon>
        <taxon>Kurtzmaniella</taxon>
    </lineage>
</organism>
<dbReference type="EMBL" id="OZ004257">
    <property type="protein sequence ID" value="CAK7907519.1"/>
    <property type="molecule type" value="Genomic_DNA"/>
</dbReference>
<reference evidence="2 3" key="1">
    <citation type="submission" date="2024-01" db="EMBL/GenBank/DDBJ databases">
        <authorList>
            <consortium name="Genoscope - CEA"/>
            <person name="William W."/>
        </authorList>
    </citation>
    <scope>NUCLEOTIDE SEQUENCE [LARGE SCALE GENOMIC DNA]</scope>
    <source>
        <strain evidence="2 3">29B2s-10</strain>
    </source>
</reference>
<accession>A0ABP0ECH6</accession>
<name>A0ABP0ECH6_9ASCO</name>
<evidence type="ECO:0000313" key="3">
    <source>
        <dbReference type="Proteomes" id="UP001497600"/>
    </source>
</evidence>
<keyword evidence="3" id="KW-1185">Reference proteome</keyword>
<proteinExistence type="predicted"/>
<sequence length="164" mass="18283">MSALNSLTSTQKSQLRNAFTIIDGDSRDSKITKKDLVALYKTLGLTTPTDAQLNTMLDGEEGINFTQYSNIMAKQLSKFDGRETIQNALKVFADESKDLKDPDFNVEITKLKEAVCSVQLGEIGTGDNRLGRKTFDELVDGFVRDEIDGRKVFMASKWLAAYIE</sequence>
<dbReference type="InterPro" id="IPR011992">
    <property type="entry name" value="EF-hand-dom_pair"/>
</dbReference>
<evidence type="ECO:0000256" key="1">
    <source>
        <dbReference type="ARBA" id="ARBA00022737"/>
    </source>
</evidence>
<keyword evidence="1" id="KW-0677">Repeat</keyword>
<dbReference type="SUPFAM" id="SSF47473">
    <property type="entry name" value="EF-hand"/>
    <property type="match status" value="1"/>
</dbReference>